<evidence type="ECO:0000256" key="7">
    <source>
        <dbReference type="ARBA" id="ARBA00022801"/>
    </source>
</evidence>
<organism evidence="18 19">
    <name type="scientific">Micavibrio aeruginosavorus</name>
    <dbReference type="NCBI Taxonomy" id="349221"/>
    <lineage>
        <taxon>Bacteria</taxon>
        <taxon>Pseudomonadati</taxon>
        <taxon>Bdellovibrionota</taxon>
        <taxon>Bdellovibrionia</taxon>
        <taxon>Bdellovibrionales</taxon>
        <taxon>Pseudobdellovibrionaceae</taxon>
        <taxon>Micavibrio</taxon>
    </lineage>
</organism>
<reference evidence="18 19" key="1">
    <citation type="submission" date="2017-08" db="EMBL/GenBank/DDBJ databases">
        <title>Infants hospitalized years apart are colonized by the same room-sourced microbial strains.</title>
        <authorList>
            <person name="Brooks B."/>
            <person name="Olm M.R."/>
            <person name="Firek B.A."/>
            <person name="Baker R."/>
            <person name="Thomas B.C."/>
            <person name="Morowitz M.J."/>
            <person name="Banfield J.F."/>
        </authorList>
    </citation>
    <scope>NUCLEOTIDE SEQUENCE [LARGE SCALE GENOMIC DNA]</scope>
    <source>
        <strain evidence="18">S2_006_000_R2_64</strain>
    </source>
</reference>
<dbReference type="Gene3D" id="2.60.40.10">
    <property type="entry name" value="Immunoglobulins"/>
    <property type="match status" value="1"/>
</dbReference>
<evidence type="ECO:0000256" key="14">
    <source>
        <dbReference type="PIRNR" id="PIRNR006337"/>
    </source>
</evidence>
<dbReference type="GO" id="GO:0005737">
    <property type="term" value="C:cytoplasm"/>
    <property type="evidence" value="ECO:0007669"/>
    <property type="project" value="UniProtKB-SubCell"/>
</dbReference>
<comment type="caution">
    <text evidence="18">The sequence shown here is derived from an EMBL/GenBank/DDBJ whole genome shotgun (WGS) entry which is preliminary data.</text>
</comment>
<evidence type="ECO:0000313" key="19">
    <source>
        <dbReference type="Proteomes" id="UP000249739"/>
    </source>
</evidence>
<dbReference type="InterPro" id="IPR013783">
    <property type="entry name" value="Ig-like_fold"/>
</dbReference>
<evidence type="ECO:0000256" key="16">
    <source>
        <dbReference type="PIRSR" id="PIRSR006337-3"/>
    </source>
</evidence>
<evidence type="ECO:0000256" key="12">
    <source>
        <dbReference type="ARBA" id="ARBA00034013"/>
    </source>
</evidence>
<keyword evidence="7 14" id="KW-0378">Hydrolase</keyword>
<evidence type="ECO:0000256" key="10">
    <source>
        <dbReference type="ARBA" id="ARBA00032057"/>
    </source>
</evidence>
<evidence type="ECO:0000256" key="1">
    <source>
        <dbReference type="ARBA" id="ARBA00004496"/>
    </source>
</evidence>
<keyword evidence="9 14" id="KW-0326">Glycosidase</keyword>
<gene>
    <name evidence="18" type="primary">treZ</name>
    <name evidence="18" type="ORF">DI586_02950</name>
</gene>
<dbReference type="GO" id="GO:0005992">
    <property type="term" value="P:trehalose biosynthetic process"/>
    <property type="evidence" value="ECO:0007669"/>
    <property type="project" value="UniProtKB-UniRule"/>
</dbReference>
<keyword evidence="8" id="KW-0119">Carbohydrate metabolism</keyword>
<dbReference type="PANTHER" id="PTHR43651">
    <property type="entry name" value="1,4-ALPHA-GLUCAN-BRANCHING ENZYME"/>
    <property type="match status" value="1"/>
</dbReference>
<dbReference type="Pfam" id="PF00128">
    <property type="entry name" value="Alpha-amylase"/>
    <property type="match status" value="1"/>
</dbReference>
<dbReference type="Proteomes" id="UP000249739">
    <property type="component" value="Unassembled WGS sequence"/>
</dbReference>
<accession>A0A2W5HES5</accession>
<keyword evidence="6" id="KW-0963">Cytoplasm</keyword>
<evidence type="ECO:0000256" key="5">
    <source>
        <dbReference type="ARBA" id="ARBA00015938"/>
    </source>
</evidence>
<evidence type="ECO:0000256" key="3">
    <source>
        <dbReference type="ARBA" id="ARBA00008061"/>
    </source>
</evidence>
<dbReference type="CDD" id="cd11325">
    <property type="entry name" value="AmyAc_GTHase"/>
    <property type="match status" value="1"/>
</dbReference>
<comment type="similarity">
    <text evidence="3 14">Belongs to the glycosyl hydrolase 13 family.</text>
</comment>
<dbReference type="AlphaFoldDB" id="A0A2W5HES5"/>
<feature type="active site" description="Proton donor" evidence="15">
    <location>
        <position position="308"/>
    </location>
</feature>
<dbReference type="InterPro" id="IPR014756">
    <property type="entry name" value="Ig_E-set"/>
</dbReference>
<evidence type="ECO:0000256" key="8">
    <source>
        <dbReference type="ARBA" id="ARBA00023277"/>
    </source>
</evidence>
<dbReference type="UniPathway" id="UPA00299"/>
<feature type="active site" description="Nucleophile" evidence="15">
    <location>
        <position position="271"/>
    </location>
</feature>
<dbReference type="PANTHER" id="PTHR43651:SF11">
    <property type="entry name" value="MALTO-OLIGOSYLTREHALOSE TREHALOHYDROLASE"/>
    <property type="match status" value="1"/>
</dbReference>
<evidence type="ECO:0000256" key="6">
    <source>
        <dbReference type="ARBA" id="ARBA00022490"/>
    </source>
</evidence>
<protein>
    <recommendedName>
        <fullName evidence="5 13">Malto-oligosyltrehalose trehalohydrolase</fullName>
        <shortName evidence="14">MTHase</shortName>
        <ecNumber evidence="4 13">3.2.1.141</ecNumber>
    </recommendedName>
    <alternativeName>
        <fullName evidence="11 14">4-alpha-D-((1-&gt;4)-alpha-D-glucano)trehalose trehalohydrolase</fullName>
    </alternativeName>
    <alternativeName>
        <fullName evidence="10 14">Maltooligosyl trehalose trehalohydrolase</fullName>
    </alternativeName>
</protein>
<evidence type="ECO:0000256" key="15">
    <source>
        <dbReference type="PIRSR" id="PIRSR006337-1"/>
    </source>
</evidence>
<dbReference type="InterPro" id="IPR044901">
    <property type="entry name" value="Trehalose_TreZ_E-set_sf"/>
</dbReference>
<dbReference type="CDD" id="cd02853">
    <property type="entry name" value="E_set_MTHase_like_N"/>
    <property type="match status" value="1"/>
</dbReference>
<dbReference type="SUPFAM" id="SSF51445">
    <property type="entry name" value="(Trans)glycosidases"/>
    <property type="match status" value="1"/>
</dbReference>
<sequence length="581" mass="66346">MEKITSRRIEQFTIPSERLGATYIEGEGVYIRLWAPKIKEAHIEWVGQARAPLHKDGDGYFTGYFSDAKPGDTYYFHCDQSRIPDPASRLQPDGIFGPSEVVNLDFEWSDQKWKAPSSTKWVIYEIHVGTFSTRHNFQGVIEDLPRLKELGITTLEIMPVSQFPGERNWGYDGVFPHAVQNSYGGPQGLKELINSAHAQGIAVILDVVYNHIGPEGNILFSLGPYIQDKYHTPWGEALNYDGNYSDDVRRYFLQTIWQWLTEYHLDGLRLDAVQTIFDTSPISFLQEVAALKQEAEKQTGRELILIAETDMNDPRILDPIDKNGIGFDAHWADDLHHALHTTLTGEKDGYYEDYGGVEQIAQIYKNGVAFEGDYSPFRKRYHGKSYAHIDKKRLVVQSQNHDQIGNRIFGERFSTLVDQRKLKLAAACVLLSPFMPLLFMGEEFGCDNPFLYFVSHSDPELVKAVREGRKAEWASFNWDHDPPDAASIETFEECVLKDKPSNEMTSYYKNLIGFSKEFRQLPLQVEHDEMKRIFLSYGDNIKAVLSFNETETALDIKGWDCIFGDISSGMLPPYCATVLKR</sequence>
<dbReference type="InterPro" id="IPR017853">
    <property type="entry name" value="GH"/>
</dbReference>
<dbReference type="EC" id="3.2.1.141" evidence="4 13"/>
<evidence type="ECO:0000256" key="13">
    <source>
        <dbReference type="NCBIfam" id="TIGR02402"/>
    </source>
</evidence>
<dbReference type="SMART" id="SM00642">
    <property type="entry name" value="Aamy"/>
    <property type="match status" value="1"/>
</dbReference>
<feature type="site" description="Transition state stabilizer" evidence="16">
    <location>
        <position position="402"/>
    </location>
</feature>
<comment type="pathway">
    <text evidence="2 14">Glycan biosynthesis; trehalose biosynthesis.</text>
</comment>
<evidence type="ECO:0000313" key="18">
    <source>
        <dbReference type="EMBL" id="PZP56636.1"/>
    </source>
</evidence>
<dbReference type="InterPro" id="IPR012768">
    <property type="entry name" value="Trehalose_TreZ"/>
</dbReference>
<evidence type="ECO:0000256" key="2">
    <source>
        <dbReference type="ARBA" id="ARBA00005199"/>
    </source>
</evidence>
<name>A0A2W5HES5_9BACT</name>
<evidence type="ECO:0000256" key="4">
    <source>
        <dbReference type="ARBA" id="ARBA00012268"/>
    </source>
</evidence>
<comment type="subcellular location">
    <subcellularLocation>
        <location evidence="1 15">Cytoplasm</location>
    </subcellularLocation>
</comment>
<dbReference type="PIRSF" id="PIRSF006337">
    <property type="entry name" value="Trehalose_TreZ"/>
    <property type="match status" value="1"/>
</dbReference>
<evidence type="ECO:0000259" key="17">
    <source>
        <dbReference type="SMART" id="SM00642"/>
    </source>
</evidence>
<dbReference type="EMBL" id="QFOT01000019">
    <property type="protein sequence ID" value="PZP56636.1"/>
    <property type="molecule type" value="Genomic_DNA"/>
</dbReference>
<evidence type="ECO:0000256" key="9">
    <source>
        <dbReference type="ARBA" id="ARBA00023295"/>
    </source>
</evidence>
<dbReference type="Gene3D" id="3.20.20.80">
    <property type="entry name" value="Glycosidases"/>
    <property type="match status" value="1"/>
</dbReference>
<evidence type="ECO:0000256" key="11">
    <source>
        <dbReference type="ARBA" id="ARBA00033284"/>
    </source>
</evidence>
<dbReference type="SUPFAM" id="SSF81296">
    <property type="entry name" value="E set domains"/>
    <property type="match status" value="1"/>
</dbReference>
<comment type="catalytic activity">
    <reaction evidence="12 14">
        <text>hydrolysis of (1-&gt;4)-alpha-D-glucosidic linkage in 4-alpha-D-[(1-&gt;4)-alpha-D-glucanosyl]n trehalose to yield trehalose and (1-&gt;4)-alpha-D-glucan.</text>
        <dbReference type="EC" id="3.2.1.141"/>
    </reaction>
</comment>
<dbReference type="Gene3D" id="1.10.10.760">
    <property type="entry name" value="E-set domains of sugar-utilizing enzymes"/>
    <property type="match status" value="1"/>
</dbReference>
<dbReference type="NCBIfam" id="TIGR02402">
    <property type="entry name" value="trehalose_TreZ"/>
    <property type="match status" value="1"/>
</dbReference>
<dbReference type="InterPro" id="IPR006047">
    <property type="entry name" value="GH13_cat_dom"/>
</dbReference>
<dbReference type="GO" id="GO:0033942">
    <property type="term" value="F:4-alpha-D-(1-&gt;4)-alpha-D-glucanotrehalose trehalohydrolase activity"/>
    <property type="evidence" value="ECO:0007669"/>
    <property type="project" value="UniProtKB-EC"/>
</dbReference>
<feature type="domain" description="Glycosyl hydrolase family 13 catalytic" evidence="17">
    <location>
        <begin position="125"/>
        <end position="469"/>
    </location>
</feature>
<proteinExistence type="inferred from homology"/>